<comment type="caution">
    <text evidence="1">The sequence shown here is derived from an EMBL/GenBank/DDBJ whole genome shotgun (WGS) entry which is preliminary data.</text>
</comment>
<protein>
    <submittedName>
        <fullName evidence="1">Uncharacterized protein</fullName>
    </submittedName>
</protein>
<gene>
    <name evidence="1" type="ORF">Q8A67_009834</name>
</gene>
<dbReference type="EMBL" id="JAUYZG010000009">
    <property type="protein sequence ID" value="KAK2898416.1"/>
    <property type="molecule type" value="Genomic_DNA"/>
</dbReference>
<organism evidence="1 2">
    <name type="scientific">Cirrhinus molitorella</name>
    <name type="common">mud carp</name>
    <dbReference type="NCBI Taxonomy" id="172907"/>
    <lineage>
        <taxon>Eukaryota</taxon>
        <taxon>Metazoa</taxon>
        <taxon>Chordata</taxon>
        <taxon>Craniata</taxon>
        <taxon>Vertebrata</taxon>
        <taxon>Euteleostomi</taxon>
        <taxon>Actinopterygii</taxon>
        <taxon>Neopterygii</taxon>
        <taxon>Teleostei</taxon>
        <taxon>Ostariophysi</taxon>
        <taxon>Cypriniformes</taxon>
        <taxon>Cyprinidae</taxon>
        <taxon>Labeoninae</taxon>
        <taxon>Labeonini</taxon>
        <taxon>Cirrhinus</taxon>
    </lineage>
</organism>
<keyword evidence="2" id="KW-1185">Reference proteome</keyword>
<accession>A0AA88Q312</accession>
<proteinExistence type="predicted"/>
<dbReference type="Proteomes" id="UP001187343">
    <property type="component" value="Unassembled WGS sequence"/>
</dbReference>
<evidence type="ECO:0000313" key="1">
    <source>
        <dbReference type="EMBL" id="KAK2898416.1"/>
    </source>
</evidence>
<sequence>MGELEGGKDDLTRAQHSDPDLSLMLKLKTQKESVGGHTRVKADQMITSAQTTRRKERGPGFGSSWVFRRSRPPDLHVAVGGAYSSPSFGAADGFQSVVSSTAAGLSTPPVLPAAIEGSQTLQLPIEVEASPALAEVPAVDSWGPFE</sequence>
<name>A0AA88Q312_9TELE</name>
<reference evidence="1" key="1">
    <citation type="submission" date="2023-08" db="EMBL/GenBank/DDBJ databases">
        <title>Chromosome-level Genome Assembly of mud carp (Cirrhinus molitorella).</title>
        <authorList>
            <person name="Liu H."/>
        </authorList>
    </citation>
    <scope>NUCLEOTIDE SEQUENCE</scope>
    <source>
        <strain evidence="1">Prfri</strain>
        <tissue evidence="1">Muscle</tissue>
    </source>
</reference>
<dbReference type="AlphaFoldDB" id="A0AA88Q312"/>
<evidence type="ECO:0000313" key="2">
    <source>
        <dbReference type="Proteomes" id="UP001187343"/>
    </source>
</evidence>